<feature type="transmembrane region" description="Helical" evidence="6">
    <location>
        <begin position="124"/>
        <end position="142"/>
    </location>
</feature>
<gene>
    <name evidence="7" type="ORF">ACHAW5_003810</name>
</gene>
<feature type="transmembrane region" description="Helical" evidence="6">
    <location>
        <begin position="315"/>
        <end position="333"/>
    </location>
</feature>
<feature type="transmembrane region" description="Helical" evidence="6">
    <location>
        <begin position="235"/>
        <end position="255"/>
    </location>
</feature>
<feature type="transmembrane region" description="Helical" evidence="6">
    <location>
        <begin position="171"/>
        <end position="190"/>
    </location>
</feature>
<feature type="transmembrane region" description="Helical" evidence="6">
    <location>
        <begin position="75"/>
        <end position="93"/>
    </location>
</feature>
<sequence length="371" mass="40748">MHFRYWVGVLMSLLTTMVFLASLSFGMRLLEIAIFIFVAIMSIALWVEMSFVGPNFSEMFKGWTVGFVETTKSDIFSLAGILGAVVMPHNLYLHTAAVQSKRQHIKQLPDAIDKAVKYCSIEPVIPILVSFFVNMAVVSIAAESVYGSEGASSVGLTNFCTYFQSLKGGCLLWATALLAAGQSGAITTTYTGQYVMDGFLQIQLPPWLRCIITRLAVIAPSVVVAAMFPDKLNQLVNVVNALLGLLLPFAFTPLVKYNCSENIMGDGNASRGSEKVILYFFAAIVWAVNATTISAKGGGFFGEITLDMESSARKALLVLLQVVIQLWYAWWNFSTLYESIDGEQTQSTDRFLDEAFSPLPNDNDDDSFELS</sequence>
<evidence type="ECO:0000256" key="2">
    <source>
        <dbReference type="ARBA" id="ARBA00022448"/>
    </source>
</evidence>
<keyword evidence="3 6" id="KW-0812">Transmembrane</keyword>
<evidence type="ECO:0000256" key="1">
    <source>
        <dbReference type="ARBA" id="ARBA00004141"/>
    </source>
</evidence>
<evidence type="ECO:0000313" key="7">
    <source>
        <dbReference type="EMBL" id="KAL3793015.1"/>
    </source>
</evidence>
<name>A0ABD3PY60_9STRA</name>
<accession>A0ABD3PY60</accession>
<evidence type="ECO:0000256" key="3">
    <source>
        <dbReference type="ARBA" id="ARBA00022692"/>
    </source>
</evidence>
<feature type="transmembrane region" description="Helical" evidence="6">
    <location>
        <begin position="32"/>
        <end position="55"/>
    </location>
</feature>
<dbReference type="GO" id="GO:0016020">
    <property type="term" value="C:membrane"/>
    <property type="evidence" value="ECO:0007669"/>
    <property type="project" value="UniProtKB-SubCell"/>
</dbReference>
<protein>
    <submittedName>
        <fullName evidence="7">Uncharacterized protein</fullName>
    </submittedName>
</protein>
<keyword evidence="8" id="KW-1185">Reference proteome</keyword>
<keyword evidence="5 6" id="KW-0472">Membrane</keyword>
<dbReference type="PANTHER" id="PTHR11706">
    <property type="entry name" value="SOLUTE CARRIER PROTEIN FAMILY 11 MEMBER"/>
    <property type="match status" value="1"/>
</dbReference>
<feature type="transmembrane region" description="Helical" evidence="6">
    <location>
        <begin position="211"/>
        <end position="229"/>
    </location>
</feature>
<dbReference type="Pfam" id="PF01566">
    <property type="entry name" value="Nramp"/>
    <property type="match status" value="1"/>
</dbReference>
<feature type="transmembrane region" description="Helical" evidence="6">
    <location>
        <begin position="6"/>
        <end position="25"/>
    </location>
</feature>
<evidence type="ECO:0000256" key="6">
    <source>
        <dbReference type="SAM" id="Phobius"/>
    </source>
</evidence>
<evidence type="ECO:0000256" key="4">
    <source>
        <dbReference type="ARBA" id="ARBA00022989"/>
    </source>
</evidence>
<keyword evidence="4 6" id="KW-1133">Transmembrane helix</keyword>
<evidence type="ECO:0000313" key="8">
    <source>
        <dbReference type="Proteomes" id="UP001530315"/>
    </source>
</evidence>
<keyword evidence="2" id="KW-0813">Transport</keyword>
<comment type="subcellular location">
    <subcellularLocation>
        <location evidence="1">Membrane</location>
        <topology evidence="1">Multi-pass membrane protein</topology>
    </subcellularLocation>
</comment>
<comment type="caution">
    <text evidence="7">The sequence shown here is derived from an EMBL/GenBank/DDBJ whole genome shotgun (WGS) entry which is preliminary data.</text>
</comment>
<feature type="transmembrane region" description="Helical" evidence="6">
    <location>
        <begin position="276"/>
        <end position="295"/>
    </location>
</feature>
<dbReference type="EMBL" id="JALLAZ020000530">
    <property type="protein sequence ID" value="KAL3793015.1"/>
    <property type="molecule type" value="Genomic_DNA"/>
</dbReference>
<organism evidence="7 8">
    <name type="scientific">Stephanodiscus triporus</name>
    <dbReference type="NCBI Taxonomy" id="2934178"/>
    <lineage>
        <taxon>Eukaryota</taxon>
        <taxon>Sar</taxon>
        <taxon>Stramenopiles</taxon>
        <taxon>Ochrophyta</taxon>
        <taxon>Bacillariophyta</taxon>
        <taxon>Coscinodiscophyceae</taxon>
        <taxon>Thalassiosirophycidae</taxon>
        <taxon>Stephanodiscales</taxon>
        <taxon>Stephanodiscaceae</taxon>
        <taxon>Stephanodiscus</taxon>
    </lineage>
</organism>
<dbReference type="PRINTS" id="PR00447">
    <property type="entry name" value="NATRESASSCMP"/>
</dbReference>
<dbReference type="PANTHER" id="PTHR11706:SF33">
    <property type="entry name" value="NATURAL RESISTANCE-ASSOCIATED MACROPHAGE PROTEIN 2"/>
    <property type="match status" value="1"/>
</dbReference>
<reference evidence="7 8" key="1">
    <citation type="submission" date="2024-10" db="EMBL/GenBank/DDBJ databases">
        <title>Updated reference genomes for cyclostephanoid diatoms.</title>
        <authorList>
            <person name="Roberts W.R."/>
            <person name="Alverson A.J."/>
        </authorList>
    </citation>
    <scope>NUCLEOTIDE SEQUENCE [LARGE SCALE GENOMIC DNA]</scope>
    <source>
        <strain evidence="7 8">AJA276-08</strain>
    </source>
</reference>
<proteinExistence type="predicted"/>
<evidence type="ECO:0000256" key="5">
    <source>
        <dbReference type="ARBA" id="ARBA00023136"/>
    </source>
</evidence>
<dbReference type="Proteomes" id="UP001530315">
    <property type="component" value="Unassembled WGS sequence"/>
</dbReference>
<dbReference type="InterPro" id="IPR001046">
    <property type="entry name" value="NRAMP_fam"/>
</dbReference>
<dbReference type="AlphaFoldDB" id="A0ABD3PY60"/>